<dbReference type="SUPFAM" id="SSF55068">
    <property type="entry name" value="Peptide methionine sulfoxide reductase"/>
    <property type="match status" value="1"/>
</dbReference>
<dbReference type="GO" id="GO:0006979">
    <property type="term" value="P:response to oxidative stress"/>
    <property type="evidence" value="ECO:0007669"/>
    <property type="project" value="InterPro"/>
</dbReference>
<dbReference type="HAMAP" id="MF_01400">
    <property type="entry name" value="MsrB"/>
    <property type="match status" value="1"/>
</dbReference>
<organism evidence="12 13">
    <name type="scientific">Enterocloster bolteae (strain ATCC BAA-613 / DSM 15670 / CCUG 46953 / JCM 12243 / WAL 16351)</name>
    <name type="common">Clostridium bolteae</name>
    <dbReference type="NCBI Taxonomy" id="411902"/>
    <lineage>
        <taxon>Bacteria</taxon>
        <taxon>Bacillati</taxon>
        <taxon>Bacillota</taxon>
        <taxon>Clostridia</taxon>
        <taxon>Lachnospirales</taxon>
        <taxon>Lachnospiraceae</taxon>
        <taxon>Enterocloster</taxon>
    </lineage>
</organism>
<evidence type="ECO:0000259" key="11">
    <source>
        <dbReference type="PROSITE" id="PS51790"/>
    </source>
</evidence>
<dbReference type="EMBL" id="ABCC02000033">
    <property type="protein sequence ID" value="EDP15629.1"/>
    <property type="molecule type" value="Genomic_DNA"/>
</dbReference>
<dbReference type="NCBIfam" id="TIGR00357">
    <property type="entry name" value="peptide-methionine (R)-S-oxide reductase MsrB"/>
    <property type="match status" value="1"/>
</dbReference>
<evidence type="ECO:0000256" key="2">
    <source>
        <dbReference type="ARBA" id="ARBA00011017"/>
    </source>
</evidence>
<comment type="similarity">
    <text evidence="9">Belongs to the MsrB Met sulfoxide reductase family.</text>
</comment>
<feature type="active site" evidence="10">
    <location>
        <position position="25"/>
    </location>
</feature>
<protein>
    <recommendedName>
        <fullName evidence="9 10">Multifunctional fusion protein</fullName>
    </recommendedName>
    <domain>
        <recommendedName>
            <fullName evidence="10">Peptide methionine sulfoxide reductase MsrA</fullName>
            <shortName evidence="10">Protein-methionine-S-oxide reductase</shortName>
            <ecNumber evidence="10">1.8.4.11</ecNumber>
        </recommendedName>
        <alternativeName>
            <fullName evidence="10">Peptide-methionine (S)-S-oxide reductase</fullName>
            <shortName evidence="10">Peptide Met(O) reductase</shortName>
        </alternativeName>
    </domain>
    <domain>
        <recommendedName>
            <fullName evidence="9">Peptide methionine sulfoxide reductase MsrB</fullName>
            <ecNumber evidence="9">1.8.4.12</ecNumber>
        </recommendedName>
        <alternativeName>
            <fullName evidence="9">Peptide-methionine (R)-S-oxide reductase</fullName>
        </alternativeName>
    </domain>
</protein>
<evidence type="ECO:0000256" key="7">
    <source>
        <dbReference type="ARBA" id="ARBA00048488"/>
    </source>
</evidence>
<evidence type="ECO:0000256" key="3">
    <source>
        <dbReference type="ARBA" id="ARBA00023002"/>
    </source>
</evidence>
<dbReference type="HOGENOM" id="CLU_031040_1_0_9"/>
<evidence type="ECO:0000313" key="12">
    <source>
        <dbReference type="EMBL" id="EDP15629.1"/>
    </source>
</evidence>
<dbReference type="GO" id="GO:0030091">
    <property type="term" value="P:protein repair"/>
    <property type="evidence" value="ECO:0007669"/>
    <property type="project" value="InterPro"/>
</dbReference>
<dbReference type="InterPro" id="IPR002579">
    <property type="entry name" value="Met_Sox_Rdtase_MsrB_dom"/>
</dbReference>
<dbReference type="eggNOG" id="COG0225">
    <property type="taxonomic scope" value="Bacteria"/>
</dbReference>
<keyword evidence="4" id="KW-0511">Multifunctional enzyme</keyword>
<dbReference type="NCBIfam" id="TIGR00401">
    <property type="entry name" value="msrA"/>
    <property type="match status" value="1"/>
</dbReference>
<feature type="active site" description="Nucleophile" evidence="9">
    <location>
        <position position="303"/>
    </location>
</feature>
<dbReference type="eggNOG" id="COG0229">
    <property type="taxonomic scope" value="Bacteria"/>
</dbReference>
<evidence type="ECO:0000256" key="10">
    <source>
        <dbReference type="HAMAP-Rule" id="MF_01401"/>
    </source>
</evidence>
<dbReference type="GO" id="GO:0008113">
    <property type="term" value="F:peptide-methionine (S)-S-oxide reductase activity"/>
    <property type="evidence" value="ECO:0007669"/>
    <property type="project" value="UniProtKB-UniRule"/>
</dbReference>
<comment type="similarity">
    <text evidence="10">Belongs to the MsrA Met sulfoxide reductase family.</text>
</comment>
<dbReference type="InterPro" id="IPR028427">
    <property type="entry name" value="Met_Sox_Rdtase_MsrB"/>
</dbReference>
<sequence length="330" mass="37439">MDSIQKKHRKGCDRIMQKIYFAGGCFWGVEEYFSRIPGVCDTECGYANGAVENPTYEEVCSDTTGFAETVCILYNPDIVALRILVRQFFKIIDPVSINRQGNDRGSQYRTGIYYISDEDLGPIQSVMFEIQKDYSQPLAVELEPLRNFYPAEDYHQNYLQNHPHGYCHIDFSSLKDLIVRPDGRTGIKQDRAELQKQLTREQYDVTQNASTERPFSGPYWNHHEPGLYVDIVTGEPLFTSAHKFDSGCGWPSFTKPVMSCAVTELPDSSHGMHRVEVRSREGDSHLGHVFEDGPAGTGGLRYCINSAALRFIPRSRMEEEGYGAYLDLAI</sequence>
<evidence type="ECO:0000256" key="5">
    <source>
        <dbReference type="ARBA" id="ARBA00024679"/>
    </source>
</evidence>
<dbReference type="EC" id="1.8.4.12" evidence="9"/>
<comment type="catalytic activity">
    <reaction evidence="6 10">
        <text>L-methionyl-[protein] + [thioredoxin]-disulfide + H2O = L-methionyl-(S)-S-oxide-[protein] + [thioredoxin]-dithiol</text>
        <dbReference type="Rhea" id="RHEA:14217"/>
        <dbReference type="Rhea" id="RHEA-COMP:10698"/>
        <dbReference type="Rhea" id="RHEA-COMP:10700"/>
        <dbReference type="Rhea" id="RHEA-COMP:12313"/>
        <dbReference type="Rhea" id="RHEA-COMP:12315"/>
        <dbReference type="ChEBI" id="CHEBI:15377"/>
        <dbReference type="ChEBI" id="CHEBI:16044"/>
        <dbReference type="ChEBI" id="CHEBI:29950"/>
        <dbReference type="ChEBI" id="CHEBI:44120"/>
        <dbReference type="ChEBI" id="CHEBI:50058"/>
        <dbReference type="EC" id="1.8.4.11"/>
    </reaction>
</comment>
<keyword evidence="3 9" id="KW-0560">Oxidoreductase</keyword>
<dbReference type="GO" id="GO:0033743">
    <property type="term" value="F:peptide-methionine (R)-S-oxide reductase activity"/>
    <property type="evidence" value="ECO:0007669"/>
    <property type="project" value="UniProtKB-UniRule"/>
</dbReference>
<name>A8RTV2_ENTBW</name>
<proteinExistence type="inferred from homology"/>
<dbReference type="GO" id="GO:0005737">
    <property type="term" value="C:cytoplasm"/>
    <property type="evidence" value="ECO:0007669"/>
    <property type="project" value="TreeGrafter"/>
</dbReference>
<dbReference type="InterPro" id="IPR036509">
    <property type="entry name" value="Met_Sox_Rdtase_MsrA_sf"/>
</dbReference>
<reference evidence="12 13" key="2">
    <citation type="submission" date="2007-09" db="EMBL/GenBank/DDBJ databases">
        <title>Draft genome sequence of Clostridium bolteae (ATCC BAA-613).</title>
        <authorList>
            <person name="Sudarsanam P."/>
            <person name="Ley R."/>
            <person name="Guruge J."/>
            <person name="Turnbaugh P.J."/>
            <person name="Mahowald M."/>
            <person name="Liep D."/>
            <person name="Gordon J."/>
        </authorList>
    </citation>
    <scope>NUCLEOTIDE SEQUENCE [LARGE SCALE GENOMIC DNA]</scope>
    <source>
        <strain evidence="13">ATCC BAA-613 / DSM 15670 / CCUG 46953 / JCM 12243 / WAL 16351</strain>
    </source>
</reference>
<comment type="catalytic activity">
    <reaction evidence="7 9">
        <text>L-methionyl-[protein] + [thioredoxin]-disulfide + H2O = L-methionyl-(R)-S-oxide-[protein] + [thioredoxin]-dithiol</text>
        <dbReference type="Rhea" id="RHEA:24164"/>
        <dbReference type="Rhea" id="RHEA-COMP:10698"/>
        <dbReference type="Rhea" id="RHEA-COMP:10700"/>
        <dbReference type="Rhea" id="RHEA-COMP:12313"/>
        <dbReference type="Rhea" id="RHEA-COMP:12314"/>
        <dbReference type="ChEBI" id="CHEBI:15377"/>
        <dbReference type="ChEBI" id="CHEBI:16044"/>
        <dbReference type="ChEBI" id="CHEBI:29950"/>
        <dbReference type="ChEBI" id="CHEBI:45764"/>
        <dbReference type="ChEBI" id="CHEBI:50058"/>
        <dbReference type="EC" id="1.8.4.12"/>
    </reaction>
</comment>
<dbReference type="Proteomes" id="UP000005396">
    <property type="component" value="Unassembled WGS sequence"/>
</dbReference>
<dbReference type="PROSITE" id="PS51790">
    <property type="entry name" value="MSRB"/>
    <property type="match status" value="1"/>
</dbReference>
<evidence type="ECO:0000256" key="4">
    <source>
        <dbReference type="ARBA" id="ARBA00023268"/>
    </source>
</evidence>
<comment type="similarity">
    <text evidence="2">In the N-terminal section; belongs to the MsrA Met sulfoxide reductase family.</text>
</comment>
<evidence type="ECO:0000256" key="1">
    <source>
        <dbReference type="ARBA" id="ARBA00008076"/>
    </source>
</evidence>
<feature type="domain" description="MsrB" evidence="11">
    <location>
        <begin position="191"/>
        <end position="314"/>
    </location>
</feature>
<comment type="caution">
    <text evidence="12">The sequence shown here is derived from an EMBL/GenBank/DDBJ whole genome shotgun (WGS) entry which is preliminary data.</text>
</comment>
<evidence type="ECO:0000256" key="9">
    <source>
        <dbReference type="HAMAP-Rule" id="MF_01400"/>
    </source>
</evidence>
<dbReference type="HAMAP" id="MF_01401">
    <property type="entry name" value="MsrA"/>
    <property type="match status" value="1"/>
</dbReference>
<dbReference type="SUPFAM" id="SSF51316">
    <property type="entry name" value="Mss4-like"/>
    <property type="match status" value="1"/>
</dbReference>
<comment type="catalytic activity">
    <reaction evidence="8 10">
        <text>[thioredoxin]-disulfide + L-methionine + H2O = L-methionine (S)-S-oxide + [thioredoxin]-dithiol</text>
        <dbReference type="Rhea" id="RHEA:19993"/>
        <dbReference type="Rhea" id="RHEA-COMP:10698"/>
        <dbReference type="Rhea" id="RHEA-COMP:10700"/>
        <dbReference type="ChEBI" id="CHEBI:15377"/>
        <dbReference type="ChEBI" id="CHEBI:29950"/>
        <dbReference type="ChEBI" id="CHEBI:50058"/>
        <dbReference type="ChEBI" id="CHEBI:57844"/>
        <dbReference type="ChEBI" id="CHEBI:58772"/>
        <dbReference type="EC" id="1.8.4.11"/>
    </reaction>
</comment>
<dbReference type="AlphaFoldDB" id="A8RTV2"/>
<accession>A8RTV2</accession>
<dbReference type="PANTHER" id="PTHR10173:SF59">
    <property type="entry name" value="PEPTIDE METHIONINE SULFOXIDE REDUCTASE MSRA_MSRB"/>
    <property type="match status" value="1"/>
</dbReference>
<evidence type="ECO:0000256" key="6">
    <source>
        <dbReference type="ARBA" id="ARBA00047806"/>
    </source>
</evidence>
<dbReference type="PaxDb" id="411902-CLOBOL_03800"/>
<dbReference type="Gene3D" id="3.30.1060.10">
    <property type="entry name" value="Peptide methionine sulphoxide reductase MsrA"/>
    <property type="match status" value="1"/>
</dbReference>
<reference evidence="12 13" key="1">
    <citation type="submission" date="2007-08" db="EMBL/GenBank/DDBJ databases">
        <authorList>
            <person name="Fulton L."/>
            <person name="Clifton S."/>
            <person name="Fulton B."/>
            <person name="Xu J."/>
            <person name="Minx P."/>
            <person name="Pepin K.H."/>
            <person name="Johnson M."/>
            <person name="Thiruvilangam P."/>
            <person name="Bhonagiri V."/>
            <person name="Nash W.E."/>
            <person name="Mardis E.R."/>
            <person name="Wilson R.K."/>
        </authorList>
    </citation>
    <scope>NUCLEOTIDE SEQUENCE [LARGE SCALE GENOMIC DNA]</scope>
    <source>
        <strain evidence="13">ATCC BAA-613 / DSM 15670 / CCUG 46953 / JCM 12243 / WAL 16351</strain>
    </source>
</reference>
<dbReference type="Pfam" id="PF01641">
    <property type="entry name" value="SelR"/>
    <property type="match status" value="1"/>
</dbReference>
<dbReference type="Gene3D" id="2.170.150.20">
    <property type="entry name" value="Peptide methionine sulfoxide reductase"/>
    <property type="match status" value="1"/>
</dbReference>
<dbReference type="PANTHER" id="PTHR10173">
    <property type="entry name" value="METHIONINE SULFOXIDE REDUCTASE"/>
    <property type="match status" value="1"/>
</dbReference>
<dbReference type="InterPro" id="IPR002569">
    <property type="entry name" value="Met_Sox_Rdtase_MsrA_dom"/>
</dbReference>
<dbReference type="FunFam" id="2.170.150.20:FF:000003">
    <property type="entry name" value="Peptide methionine sulfoxide reductase MsrB"/>
    <property type="match status" value="1"/>
</dbReference>
<dbReference type="EC" id="1.8.4.11" evidence="10"/>
<comment type="caution">
    <text evidence="9">Lacks conserved residue(s) required for the propagation of feature annotation.</text>
</comment>
<dbReference type="GO" id="GO:0033744">
    <property type="term" value="F:L-methionine:thioredoxin-disulfide S-oxidoreductase activity"/>
    <property type="evidence" value="ECO:0007669"/>
    <property type="project" value="RHEA"/>
</dbReference>
<evidence type="ECO:0000313" key="13">
    <source>
        <dbReference type="Proteomes" id="UP000005396"/>
    </source>
</evidence>
<dbReference type="Pfam" id="PF01625">
    <property type="entry name" value="PMSR"/>
    <property type="match status" value="1"/>
</dbReference>
<evidence type="ECO:0000256" key="8">
    <source>
        <dbReference type="ARBA" id="ARBA00048782"/>
    </source>
</evidence>
<comment type="similarity">
    <text evidence="1">In the C-terminal section; belongs to the MsrB Met sulfoxide reductase family.</text>
</comment>
<dbReference type="InterPro" id="IPR011057">
    <property type="entry name" value="Mss4-like_sf"/>
</dbReference>
<gene>
    <name evidence="9" type="primary">msrB</name>
    <name evidence="10" type="synonym">msrA</name>
    <name evidence="12" type="ORF">CLOBOL_03800</name>
</gene>
<comment type="function">
    <text evidence="5 10">Has an important function as a repair enzyme for proteins that have been inactivated by oxidation. Catalyzes the reversible oxidation-reduction of methionine sulfoxide in proteins to methionine.</text>
</comment>